<evidence type="ECO:0000259" key="2">
    <source>
        <dbReference type="Pfam" id="PF19701"/>
    </source>
</evidence>
<evidence type="ECO:0000313" key="3">
    <source>
        <dbReference type="EMBL" id="SOC41548.1"/>
    </source>
</evidence>
<feature type="transmembrane region" description="Helical" evidence="1">
    <location>
        <begin position="42"/>
        <end position="59"/>
    </location>
</feature>
<keyword evidence="4" id="KW-1185">Reference proteome</keyword>
<feature type="domain" description="DUF6199" evidence="2">
    <location>
        <begin position="3"/>
        <end position="59"/>
    </location>
</feature>
<sequence length="62" mass="6806">MGAGILLLIVGIVVAKLPGMVWFFAVGWLFKDAEPSDSAIKFYRYIGIFLFIIGVISIIDSL</sequence>
<keyword evidence="1" id="KW-1133">Transmembrane helix</keyword>
<evidence type="ECO:0000256" key="1">
    <source>
        <dbReference type="SAM" id="Phobius"/>
    </source>
</evidence>
<evidence type="ECO:0000313" key="4">
    <source>
        <dbReference type="Proteomes" id="UP000219252"/>
    </source>
</evidence>
<accession>A0A285UJG8</accession>
<proteinExistence type="predicted"/>
<dbReference type="AlphaFoldDB" id="A0A285UJG8"/>
<dbReference type="InterPro" id="IPR045679">
    <property type="entry name" value="DUF6199"/>
</dbReference>
<dbReference type="OrthoDB" id="2088419at2"/>
<keyword evidence="1" id="KW-0812">Transmembrane</keyword>
<keyword evidence="1" id="KW-0472">Membrane</keyword>
<dbReference type="EMBL" id="OBQC01000010">
    <property type="protein sequence ID" value="SOC41548.1"/>
    <property type="molecule type" value="Genomic_DNA"/>
</dbReference>
<name>A0A285UJG8_9BACL</name>
<organism evidence="3 4">
    <name type="scientific">Ureibacillus acetophenoni</name>
    <dbReference type="NCBI Taxonomy" id="614649"/>
    <lineage>
        <taxon>Bacteria</taxon>
        <taxon>Bacillati</taxon>
        <taxon>Bacillota</taxon>
        <taxon>Bacilli</taxon>
        <taxon>Bacillales</taxon>
        <taxon>Caryophanaceae</taxon>
        <taxon>Ureibacillus</taxon>
    </lineage>
</organism>
<dbReference type="Pfam" id="PF19701">
    <property type="entry name" value="DUF6199"/>
    <property type="match status" value="1"/>
</dbReference>
<reference evidence="4" key="1">
    <citation type="submission" date="2017-08" db="EMBL/GenBank/DDBJ databases">
        <authorList>
            <person name="Varghese N."/>
            <person name="Submissions S."/>
        </authorList>
    </citation>
    <scope>NUCLEOTIDE SEQUENCE [LARGE SCALE GENOMIC DNA]</scope>
    <source>
        <strain evidence="4">JC23</strain>
    </source>
</reference>
<dbReference type="Proteomes" id="UP000219252">
    <property type="component" value="Unassembled WGS sequence"/>
</dbReference>
<gene>
    <name evidence="3" type="ORF">SAMN05877842_110159</name>
</gene>
<feature type="transmembrane region" description="Helical" evidence="1">
    <location>
        <begin position="6"/>
        <end position="30"/>
    </location>
</feature>
<dbReference type="RefSeq" id="WP_097150187.1">
    <property type="nucleotide sequence ID" value="NZ_OBQC01000010.1"/>
</dbReference>
<protein>
    <recommendedName>
        <fullName evidence="2">DUF6199 domain-containing protein</fullName>
    </recommendedName>
</protein>